<dbReference type="SUPFAM" id="SSF50494">
    <property type="entry name" value="Trypsin-like serine proteases"/>
    <property type="match status" value="1"/>
</dbReference>
<dbReference type="Gene3D" id="2.40.10.120">
    <property type="match status" value="1"/>
</dbReference>
<comment type="caution">
    <text evidence="1">The sequence shown here is derived from an EMBL/GenBank/DDBJ whole genome shotgun (WGS) entry which is preliminary data.</text>
</comment>
<sequence>MVLLYNFEDSFGDLYHNGVWKKLGGRVSRKIRQSVVSLASFSGATRIFACSGIFIHWDGRWDNECQTILTSASLVRNPEYPYDGNDEIIEGLRIEVLLPRKKHREGTLIHYNLHYNVALVSVQELCADPQAIFKHGSANWSSKLVAAVGRCFESSDLMASSGKLVPWSGPYDFEKLYYSTCRITKAGIGGPLVDYDGNFMCMNFYDPKVGTPFLFCDDIVDILDCLKTRYAQVSFCLFNCFGEVF</sequence>
<accession>A0A835BJC9</accession>
<evidence type="ECO:0000313" key="2">
    <source>
        <dbReference type="Proteomes" id="UP000636709"/>
    </source>
</evidence>
<name>A0A835BJC9_9POAL</name>
<dbReference type="InterPro" id="IPR009003">
    <property type="entry name" value="Peptidase_S1_PA"/>
</dbReference>
<dbReference type="PANTHER" id="PTHR18868">
    <property type="entry name" value="OS07G0665300 PROTEIN-RELATED"/>
    <property type="match status" value="1"/>
</dbReference>
<gene>
    <name evidence="1" type="ORF">HU200_037927</name>
</gene>
<dbReference type="Proteomes" id="UP000636709">
    <property type="component" value="Unassembled WGS sequence"/>
</dbReference>
<dbReference type="OrthoDB" id="681969at2759"/>
<dbReference type="Pfam" id="PF13365">
    <property type="entry name" value="Trypsin_2"/>
    <property type="match status" value="1"/>
</dbReference>
<dbReference type="EMBL" id="JACEFO010001901">
    <property type="protein sequence ID" value="KAF8694830.1"/>
    <property type="molecule type" value="Genomic_DNA"/>
</dbReference>
<organism evidence="1 2">
    <name type="scientific">Digitaria exilis</name>
    <dbReference type="NCBI Taxonomy" id="1010633"/>
    <lineage>
        <taxon>Eukaryota</taxon>
        <taxon>Viridiplantae</taxon>
        <taxon>Streptophyta</taxon>
        <taxon>Embryophyta</taxon>
        <taxon>Tracheophyta</taxon>
        <taxon>Spermatophyta</taxon>
        <taxon>Magnoliopsida</taxon>
        <taxon>Liliopsida</taxon>
        <taxon>Poales</taxon>
        <taxon>Poaceae</taxon>
        <taxon>PACMAD clade</taxon>
        <taxon>Panicoideae</taxon>
        <taxon>Panicodae</taxon>
        <taxon>Paniceae</taxon>
        <taxon>Anthephorinae</taxon>
        <taxon>Digitaria</taxon>
    </lineage>
</organism>
<dbReference type="PANTHER" id="PTHR18868:SF51">
    <property type="entry name" value="PROTEASE DO-LIKE 14"/>
    <property type="match status" value="1"/>
</dbReference>
<keyword evidence="2" id="KW-1185">Reference proteome</keyword>
<protein>
    <submittedName>
        <fullName evidence="1">Uncharacterized protein</fullName>
    </submittedName>
</protein>
<reference evidence="1" key="1">
    <citation type="submission" date="2020-07" db="EMBL/GenBank/DDBJ databases">
        <title>Genome sequence and genetic diversity analysis of an under-domesticated orphan crop, white fonio (Digitaria exilis).</title>
        <authorList>
            <person name="Bennetzen J.L."/>
            <person name="Chen S."/>
            <person name="Ma X."/>
            <person name="Wang X."/>
            <person name="Yssel A.E.J."/>
            <person name="Chaluvadi S.R."/>
            <person name="Johnson M."/>
            <person name="Gangashetty P."/>
            <person name="Hamidou F."/>
            <person name="Sanogo M.D."/>
            <person name="Zwaenepoel A."/>
            <person name="Wallace J."/>
            <person name="Van De Peer Y."/>
            <person name="Van Deynze A."/>
        </authorList>
    </citation>
    <scope>NUCLEOTIDE SEQUENCE</scope>
    <source>
        <tissue evidence="1">Leaves</tissue>
    </source>
</reference>
<evidence type="ECO:0000313" key="1">
    <source>
        <dbReference type="EMBL" id="KAF8694830.1"/>
    </source>
</evidence>
<proteinExistence type="predicted"/>
<dbReference type="AlphaFoldDB" id="A0A835BJC9"/>